<feature type="transmembrane region" description="Helical" evidence="1">
    <location>
        <begin position="51"/>
        <end position="72"/>
    </location>
</feature>
<dbReference type="InterPro" id="IPR045339">
    <property type="entry name" value="DUF6534"/>
</dbReference>
<feature type="transmembrane region" description="Helical" evidence="1">
    <location>
        <begin position="197"/>
        <end position="225"/>
    </location>
</feature>
<evidence type="ECO:0000313" key="4">
    <source>
        <dbReference type="Proteomes" id="UP000250043"/>
    </source>
</evidence>
<evidence type="ECO:0000256" key="1">
    <source>
        <dbReference type="SAM" id="Phobius"/>
    </source>
</evidence>
<keyword evidence="1" id="KW-1133">Transmembrane helix</keyword>
<name>A0A8E2DJN8_9APHY</name>
<dbReference type="EMBL" id="KV722432">
    <property type="protein sequence ID" value="OCH89216.1"/>
    <property type="molecule type" value="Genomic_DNA"/>
</dbReference>
<protein>
    <recommendedName>
        <fullName evidence="2">DUF6534 domain-containing protein</fullName>
    </recommendedName>
</protein>
<organism evidence="3 4">
    <name type="scientific">Obba rivulosa</name>
    <dbReference type="NCBI Taxonomy" id="1052685"/>
    <lineage>
        <taxon>Eukaryota</taxon>
        <taxon>Fungi</taxon>
        <taxon>Dikarya</taxon>
        <taxon>Basidiomycota</taxon>
        <taxon>Agaricomycotina</taxon>
        <taxon>Agaricomycetes</taxon>
        <taxon>Polyporales</taxon>
        <taxon>Gelatoporiaceae</taxon>
        <taxon>Obba</taxon>
    </lineage>
</organism>
<sequence>MTSTPVRYHLNSTLGAGFIGVVVSAVLYGITNVQTYLYYNRVHNNLTWYRWTIFLLWIMDTLHQVLITHAIYVYAVTDFGDPQALGIPTWSILAHIFVTGTSDMVVRSLFCLRLWKFSGKNRIVTYPIMVLAVVSWAGSIIFPIRGFIIDNFSAFSWLSWDLFMSMSANIAADILLASSLVILLWKRRTGIPRTDSIVRVLMLYSINTGALTSVCELLCLVMFAIMPANFIYFAILFVLPKLFLNAFLATLNARQDLQHSDVHDHISLPVSNSYTFRGSRRKAASPFGAQVISSVPTGQSLELRMVQSGAHTEVKSGVL</sequence>
<keyword evidence="4" id="KW-1185">Reference proteome</keyword>
<proteinExistence type="predicted"/>
<reference evidence="3 4" key="1">
    <citation type="submission" date="2016-07" db="EMBL/GenBank/DDBJ databases">
        <title>Draft genome of the white-rot fungus Obba rivulosa 3A-2.</title>
        <authorList>
            <consortium name="DOE Joint Genome Institute"/>
            <person name="Miettinen O."/>
            <person name="Riley R."/>
            <person name="Acob R."/>
            <person name="Barry K."/>
            <person name="Cullen D."/>
            <person name="De Vries R."/>
            <person name="Hainaut M."/>
            <person name="Hatakka A."/>
            <person name="Henrissat B."/>
            <person name="Hilden K."/>
            <person name="Kuo R."/>
            <person name="Labutti K."/>
            <person name="Lipzen A."/>
            <person name="Makela M.R."/>
            <person name="Sandor L."/>
            <person name="Spatafora J.W."/>
            <person name="Grigoriev I.V."/>
            <person name="Hibbett D.S."/>
        </authorList>
    </citation>
    <scope>NUCLEOTIDE SEQUENCE [LARGE SCALE GENOMIC DNA]</scope>
    <source>
        <strain evidence="3 4">3A-2</strain>
    </source>
</reference>
<feature type="transmembrane region" description="Helical" evidence="1">
    <location>
        <begin position="162"/>
        <end position="185"/>
    </location>
</feature>
<keyword evidence="1" id="KW-0472">Membrane</keyword>
<feature type="transmembrane region" description="Helical" evidence="1">
    <location>
        <begin position="231"/>
        <end position="251"/>
    </location>
</feature>
<evidence type="ECO:0000259" key="2">
    <source>
        <dbReference type="Pfam" id="PF20152"/>
    </source>
</evidence>
<dbReference type="PANTHER" id="PTHR40465:SF1">
    <property type="entry name" value="DUF6534 DOMAIN-CONTAINING PROTEIN"/>
    <property type="match status" value="1"/>
</dbReference>
<dbReference type="PANTHER" id="PTHR40465">
    <property type="entry name" value="CHROMOSOME 1, WHOLE GENOME SHOTGUN SEQUENCE"/>
    <property type="match status" value="1"/>
</dbReference>
<feature type="transmembrane region" description="Helical" evidence="1">
    <location>
        <begin position="124"/>
        <end position="142"/>
    </location>
</feature>
<feature type="transmembrane region" description="Helical" evidence="1">
    <location>
        <begin position="92"/>
        <end position="112"/>
    </location>
</feature>
<feature type="transmembrane region" description="Helical" evidence="1">
    <location>
        <begin position="15"/>
        <end position="39"/>
    </location>
</feature>
<dbReference type="Proteomes" id="UP000250043">
    <property type="component" value="Unassembled WGS sequence"/>
</dbReference>
<evidence type="ECO:0000313" key="3">
    <source>
        <dbReference type="EMBL" id="OCH89216.1"/>
    </source>
</evidence>
<gene>
    <name evidence="3" type="ORF">OBBRIDRAFT_34286</name>
</gene>
<accession>A0A8E2DJN8</accession>
<dbReference type="OrthoDB" id="3268207at2759"/>
<feature type="domain" description="DUF6534" evidence="2">
    <location>
        <begin position="170"/>
        <end position="255"/>
    </location>
</feature>
<dbReference type="AlphaFoldDB" id="A0A8E2DJN8"/>
<keyword evidence="1" id="KW-0812">Transmembrane</keyword>
<dbReference type="Pfam" id="PF20152">
    <property type="entry name" value="DUF6534"/>
    <property type="match status" value="1"/>
</dbReference>